<protein>
    <recommendedName>
        <fullName evidence="1">DUF8152 domain-containing protein</fullName>
    </recommendedName>
</protein>
<sequence>MDVPELTAALYRHLAATEQLPLDPVANRWLGEAQAVAADIATSDVTPAVAIDRAATVVQLLESTGDIDNPEASEHVATSLTLARELAARA</sequence>
<feature type="domain" description="DUF8152" evidence="1">
    <location>
        <begin position="7"/>
        <end position="88"/>
    </location>
</feature>
<evidence type="ECO:0000313" key="2">
    <source>
        <dbReference type="EMBL" id="MFD1587846.1"/>
    </source>
</evidence>
<dbReference type="Proteomes" id="UP001597119">
    <property type="component" value="Unassembled WGS sequence"/>
</dbReference>
<gene>
    <name evidence="2" type="ORF">ACFR9U_12715</name>
</gene>
<dbReference type="AlphaFoldDB" id="A0ABD6CBW0"/>
<evidence type="ECO:0000313" key="3">
    <source>
        <dbReference type="Proteomes" id="UP001597119"/>
    </source>
</evidence>
<comment type="caution">
    <text evidence="2">The sequence shown here is derived from an EMBL/GenBank/DDBJ whole genome shotgun (WGS) entry which is preliminary data.</text>
</comment>
<evidence type="ECO:0000259" key="1">
    <source>
        <dbReference type="Pfam" id="PF26479"/>
    </source>
</evidence>
<keyword evidence="3" id="KW-1185">Reference proteome</keyword>
<accession>A0ABD6CBW0</accession>
<name>A0ABD6CBW0_9EURY</name>
<dbReference type="InterPro" id="IPR058465">
    <property type="entry name" value="DUF8152"/>
</dbReference>
<dbReference type="EMBL" id="JBHUDJ010000006">
    <property type="protein sequence ID" value="MFD1587846.1"/>
    <property type="molecule type" value="Genomic_DNA"/>
</dbReference>
<reference evidence="2 3" key="1">
    <citation type="journal article" date="2019" name="Int. J. Syst. Evol. Microbiol.">
        <title>The Global Catalogue of Microorganisms (GCM) 10K type strain sequencing project: providing services to taxonomists for standard genome sequencing and annotation.</title>
        <authorList>
            <consortium name="The Broad Institute Genomics Platform"/>
            <consortium name="The Broad Institute Genome Sequencing Center for Infectious Disease"/>
            <person name="Wu L."/>
            <person name="Ma J."/>
        </authorList>
    </citation>
    <scope>NUCLEOTIDE SEQUENCE [LARGE SCALE GENOMIC DNA]</scope>
    <source>
        <strain evidence="2 3">CGMCC 1.12125</strain>
    </source>
</reference>
<dbReference type="RefSeq" id="WP_247380556.1">
    <property type="nucleotide sequence ID" value="NZ_JALLGV010000008.1"/>
</dbReference>
<proteinExistence type="predicted"/>
<organism evidence="2 3">
    <name type="scientific">Halorientalis brevis</name>
    <dbReference type="NCBI Taxonomy" id="1126241"/>
    <lineage>
        <taxon>Archaea</taxon>
        <taxon>Methanobacteriati</taxon>
        <taxon>Methanobacteriota</taxon>
        <taxon>Stenosarchaea group</taxon>
        <taxon>Halobacteria</taxon>
        <taxon>Halobacteriales</taxon>
        <taxon>Haloarculaceae</taxon>
        <taxon>Halorientalis</taxon>
    </lineage>
</organism>
<dbReference type="Pfam" id="PF26479">
    <property type="entry name" value="DUF8152"/>
    <property type="match status" value="1"/>
</dbReference>